<dbReference type="Proteomes" id="UP000432516">
    <property type="component" value="Unassembled WGS sequence"/>
</dbReference>
<name>A0A7K0I6P8_PARDI</name>
<evidence type="ECO:0000313" key="1">
    <source>
        <dbReference type="EMBL" id="MRZ57922.1"/>
    </source>
</evidence>
<dbReference type="EMBL" id="WKNE01000253">
    <property type="protein sequence ID" value="MRZ57922.1"/>
    <property type="molecule type" value="Genomic_DNA"/>
</dbReference>
<accession>A0A7K0I6P8</accession>
<evidence type="ECO:0008006" key="3">
    <source>
        <dbReference type="Google" id="ProtNLM"/>
    </source>
</evidence>
<protein>
    <recommendedName>
        <fullName evidence="3">Terminase</fullName>
    </recommendedName>
</protein>
<organism evidence="1 2">
    <name type="scientific">Parabacteroides distasonis</name>
    <dbReference type="NCBI Taxonomy" id="823"/>
    <lineage>
        <taxon>Bacteria</taxon>
        <taxon>Pseudomonadati</taxon>
        <taxon>Bacteroidota</taxon>
        <taxon>Bacteroidia</taxon>
        <taxon>Bacteroidales</taxon>
        <taxon>Tannerellaceae</taxon>
        <taxon>Parabacteroides</taxon>
    </lineage>
</organism>
<dbReference type="Gene3D" id="3.40.50.300">
    <property type="entry name" value="P-loop containing nucleotide triphosphate hydrolases"/>
    <property type="match status" value="1"/>
</dbReference>
<evidence type="ECO:0000313" key="2">
    <source>
        <dbReference type="Proteomes" id="UP000432516"/>
    </source>
</evidence>
<dbReference type="InterPro" id="IPR027417">
    <property type="entry name" value="P-loop_NTPase"/>
</dbReference>
<proteinExistence type="predicted"/>
<reference evidence="1 2" key="1">
    <citation type="journal article" date="2019" name="Nat. Med.">
        <title>A library of human gut bacterial isolates paired with longitudinal multiomics data enables mechanistic microbiome research.</title>
        <authorList>
            <person name="Poyet M."/>
            <person name="Groussin M."/>
            <person name="Gibbons S.M."/>
            <person name="Avila-Pacheco J."/>
            <person name="Jiang X."/>
            <person name="Kearney S.M."/>
            <person name="Perrotta A.R."/>
            <person name="Berdy B."/>
            <person name="Zhao S."/>
            <person name="Lieberman T.D."/>
            <person name="Swanson P.K."/>
            <person name="Smith M."/>
            <person name="Roesemann S."/>
            <person name="Alexander J.E."/>
            <person name="Rich S.A."/>
            <person name="Livny J."/>
            <person name="Vlamakis H."/>
            <person name="Clish C."/>
            <person name="Bullock K."/>
            <person name="Deik A."/>
            <person name="Scott J."/>
            <person name="Pierce K.A."/>
            <person name="Xavier R.J."/>
            <person name="Alm E.J."/>
        </authorList>
    </citation>
    <scope>NUCLEOTIDE SEQUENCE [LARGE SCALE GENOMIC DNA]</scope>
    <source>
        <strain evidence="1 2">BIOML-A2</strain>
    </source>
</reference>
<comment type="caution">
    <text evidence="1">The sequence shown here is derived from an EMBL/GenBank/DDBJ whole genome shotgun (WGS) entry which is preliminary data.</text>
</comment>
<gene>
    <name evidence="1" type="ORF">GKD68_25005</name>
</gene>
<feature type="non-terminal residue" evidence="1">
    <location>
        <position position="216"/>
    </location>
</feature>
<dbReference type="AlphaFoldDB" id="A0A7K0I6P8"/>
<sequence>MKPLKTIDKQALEDWDAYLKSIRKDTAVDLDMSYEERQKRLAYLEQHPLLWIKEMFPNYAKYEFASFHKKAIKRLIYSPKNWYEVLSWARELAKSTIVMFVILFLVLTGKKRNIILCSNSSDNAIKLLGHYRAQLEANQRIRFYYGEQKGFKWTEDSFITKGGASFMAVGARQSPRGVKIEEVRPDTILVDDYDTDEECRNPDIVNDKWNWFEQAL</sequence>